<reference evidence="15" key="2">
    <citation type="submission" date="2021-08" db="EMBL/GenBank/DDBJ databases">
        <title>Prevotella lacticifex sp. nov., isolated from rumen of cow.</title>
        <authorList>
            <person name="Shinkai T."/>
            <person name="Ikeyama N."/>
            <person name="Kumagai M."/>
            <person name="Ohmori H."/>
            <person name="Sakamoto M."/>
            <person name="Ohkuma M."/>
            <person name="Mitsumori M."/>
        </authorList>
    </citation>
    <scope>NUCLEOTIDE SEQUENCE</scope>
    <source>
        <strain evidence="15">DSM 11371</strain>
    </source>
</reference>
<evidence type="ECO:0000256" key="3">
    <source>
        <dbReference type="ARBA" id="ARBA00022705"/>
    </source>
</evidence>
<comment type="function">
    <text evidence="8 10">Plays an essential role in the initiation and regulation of chromosomal replication. ATP-DnaA binds to the origin of replication (oriC) to initiate formation of the DNA replication initiation complex once per cell cycle. Binds the DnaA box (a 9 base pair repeat at the origin) and separates the double-stranded (ds)DNA. Forms a right-handed helical filament on oriC DNA; dsDNA binds to the exterior of the filament while single-stranded (ss)DNA is stabiized in the filament's interior. The ATP-DnaA-oriC complex binds and stabilizes one strand of the AT-rich DNA unwinding element (DUE), permitting loading of DNA polymerase. After initiation quickly degrades to an ADP-DnaA complex that is not apt for DNA replication. Binds acidic phospholipids.</text>
</comment>
<dbReference type="PROSITE" id="PS01008">
    <property type="entry name" value="DNAA"/>
    <property type="match status" value="1"/>
</dbReference>
<reference evidence="16 17" key="1">
    <citation type="submission" date="2017-08" db="EMBL/GenBank/DDBJ databases">
        <title>Comparative genomics of non-oral Prevotella species.</title>
        <authorList>
            <person name="Accetto T."/>
            <person name="Nograsek B."/>
            <person name="Avgustin G."/>
        </authorList>
    </citation>
    <scope>NUCLEOTIDE SEQUENCE [LARGE SCALE GENOMIC DNA]</scope>
    <source>
        <strain evidence="16 17">TC1-1</strain>
    </source>
</reference>
<keyword evidence="5 8" id="KW-0067">ATP-binding</keyword>
<evidence type="ECO:0000259" key="13">
    <source>
        <dbReference type="SMART" id="SM00382"/>
    </source>
</evidence>
<dbReference type="InterPro" id="IPR001957">
    <property type="entry name" value="Chromosome_initiator_DnaA"/>
</dbReference>
<keyword evidence="3 8" id="KW-0235">DNA replication</keyword>
<evidence type="ECO:0000256" key="10">
    <source>
        <dbReference type="RuleBase" id="RU000577"/>
    </source>
</evidence>
<dbReference type="InterPro" id="IPR018312">
    <property type="entry name" value="Chromosome_initiator_DnaA_CS"/>
</dbReference>
<keyword evidence="4 8" id="KW-0547">Nucleotide-binding</keyword>
<dbReference type="SUPFAM" id="SSF48295">
    <property type="entry name" value="TrpR-like"/>
    <property type="match status" value="1"/>
</dbReference>
<dbReference type="Pfam" id="PF11638">
    <property type="entry name" value="DnaA_N"/>
    <property type="match status" value="1"/>
</dbReference>
<dbReference type="EMBL" id="BPTR01000001">
    <property type="protein sequence ID" value="GJG28161.1"/>
    <property type="molecule type" value="Genomic_DNA"/>
</dbReference>
<evidence type="ECO:0000313" key="15">
    <source>
        <dbReference type="EMBL" id="GJG28161.1"/>
    </source>
</evidence>
<comment type="subunit">
    <text evidence="8">Oligomerizes as a right-handed, spiral filament on DNA at oriC.</text>
</comment>
<feature type="region of interest" description="Domain I, interacts with DnaA modulators" evidence="8">
    <location>
        <begin position="1"/>
        <end position="100"/>
    </location>
</feature>
<dbReference type="Proteomes" id="UP000216189">
    <property type="component" value="Unassembled WGS sequence"/>
</dbReference>
<keyword evidence="17" id="KW-1185">Reference proteome</keyword>
<dbReference type="Gene3D" id="1.10.1750.10">
    <property type="match status" value="1"/>
</dbReference>
<comment type="domain">
    <text evidence="8">Domain I is involved in oligomerization and binding regulators, domain II is flexibile and of varying length in different bacteria, domain III forms the AAA+ region, while domain IV binds dsDNA.</text>
</comment>
<evidence type="ECO:0000256" key="1">
    <source>
        <dbReference type="ARBA" id="ARBA00006583"/>
    </source>
</evidence>
<dbReference type="Gene3D" id="3.30.300.180">
    <property type="match status" value="1"/>
</dbReference>
<dbReference type="SMART" id="SM00760">
    <property type="entry name" value="Bac_DnaA_C"/>
    <property type="match status" value="1"/>
</dbReference>
<evidence type="ECO:0000259" key="14">
    <source>
        <dbReference type="SMART" id="SM00760"/>
    </source>
</evidence>
<feature type="domain" description="AAA+ ATPase" evidence="13">
    <location>
        <begin position="164"/>
        <end position="298"/>
    </location>
</feature>
<dbReference type="EMBL" id="NPJF01000051">
    <property type="protein sequence ID" value="OYP53951.1"/>
    <property type="molecule type" value="Genomic_DNA"/>
</dbReference>
<dbReference type="GO" id="GO:0008289">
    <property type="term" value="F:lipid binding"/>
    <property type="evidence" value="ECO:0007669"/>
    <property type="project" value="UniProtKB-KW"/>
</dbReference>
<feature type="domain" description="Chromosomal replication initiator DnaA C-terminal" evidence="14">
    <location>
        <begin position="375"/>
        <end position="444"/>
    </location>
</feature>
<feature type="region of interest" description="Domain IV, binds dsDNA" evidence="8">
    <location>
        <begin position="348"/>
        <end position="469"/>
    </location>
</feature>
<dbReference type="InterPro" id="IPR013159">
    <property type="entry name" value="DnaA_C"/>
</dbReference>
<evidence type="ECO:0000313" key="18">
    <source>
        <dbReference type="Proteomes" id="UP000887043"/>
    </source>
</evidence>
<dbReference type="RefSeq" id="WP_006282077.1">
    <property type="nucleotide sequence ID" value="NZ_BPTR01000001.1"/>
</dbReference>
<dbReference type="Proteomes" id="UP000887043">
    <property type="component" value="Unassembled WGS sequence"/>
</dbReference>
<feature type="compositionally biased region" description="Polar residues" evidence="12">
    <location>
        <begin position="105"/>
        <end position="117"/>
    </location>
</feature>
<evidence type="ECO:0000256" key="5">
    <source>
        <dbReference type="ARBA" id="ARBA00022840"/>
    </source>
</evidence>
<evidence type="ECO:0000313" key="16">
    <source>
        <dbReference type="EMBL" id="OYP53951.1"/>
    </source>
</evidence>
<dbReference type="InterPro" id="IPR027417">
    <property type="entry name" value="P-loop_NTPase"/>
</dbReference>
<evidence type="ECO:0000256" key="6">
    <source>
        <dbReference type="ARBA" id="ARBA00023121"/>
    </source>
</evidence>
<dbReference type="InterPro" id="IPR010921">
    <property type="entry name" value="Trp_repressor/repl_initiator"/>
</dbReference>
<evidence type="ECO:0000256" key="4">
    <source>
        <dbReference type="ARBA" id="ARBA00022741"/>
    </source>
</evidence>
<dbReference type="Gene3D" id="1.10.8.60">
    <property type="match status" value="1"/>
</dbReference>
<dbReference type="GO" id="GO:0006270">
    <property type="term" value="P:DNA replication initiation"/>
    <property type="evidence" value="ECO:0007669"/>
    <property type="project" value="UniProtKB-UniRule"/>
</dbReference>
<dbReference type="GO" id="GO:0005524">
    <property type="term" value="F:ATP binding"/>
    <property type="evidence" value="ECO:0007669"/>
    <property type="project" value="UniProtKB-UniRule"/>
</dbReference>
<protein>
    <recommendedName>
        <fullName evidence="8 9">Chromosomal replication initiator protein DnaA</fullName>
    </recommendedName>
</protein>
<dbReference type="InterPro" id="IPR003593">
    <property type="entry name" value="AAA+_ATPase"/>
</dbReference>
<dbReference type="SMART" id="SM00382">
    <property type="entry name" value="AAA"/>
    <property type="match status" value="1"/>
</dbReference>
<evidence type="ECO:0000256" key="9">
    <source>
        <dbReference type="NCBIfam" id="TIGR00362"/>
    </source>
</evidence>
<evidence type="ECO:0000256" key="11">
    <source>
        <dbReference type="RuleBase" id="RU004227"/>
    </source>
</evidence>
<dbReference type="HAMAP" id="MF_00377">
    <property type="entry name" value="DnaA_bact"/>
    <property type="match status" value="1"/>
</dbReference>
<keyword evidence="6 8" id="KW-0446">Lipid-binding</keyword>
<evidence type="ECO:0000256" key="2">
    <source>
        <dbReference type="ARBA" id="ARBA00022490"/>
    </source>
</evidence>
<dbReference type="NCBIfam" id="TIGR00362">
    <property type="entry name" value="DnaA"/>
    <property type="match status" value="1"/>
</dbReference>
<dbReference type="PANTHER" id="PTHR30050">
    <property type="entry name" value="CHROMOSOMAL REPLICATION INITIATOR PROTEIN DNAA"/>
    <property type="match status" value="1"/>
</dbReference>
<feature type="binding site" evidence="8">
    <location>
        <position position="177"/>
    </location>
    <ligand>
        <name>ATP</name>
        <dbReference type="ChEBI" id="CHEBI:30616"/>
    </ligand>
</feature>
<dbReference type="CDD" id="cd00009">
    <property type="entry name" value="AAA"/>
    <property type="match status" value="1"/>
</dbReference>
<evidence type="ECO:0000256" key="7">
    <source>
        <dbReference type="ARBA" id="ARBA00023125"/>
    </source>
</evidence>
<dbReference type="InterPro" id="IPR020591">
    <property type="entry name" value="Chromosome_initiator_DnaA-like"/>
</dbReference>
<dbReference type="CDD" id="cd06571">
    <property type="entry name" value="Bac_DnaA_C"/>
    <property type="match status" value="1"/>
</dbReference>
<evidence type="ECO:0000256" key="12">
    <source>
        <dbReference type="SAM" id="MobiDB-lite"/>
    </source>
</evidence>
<keyword evidence="7 8" id="KW-0238">DNA-binding</keyword>
<organism evidence="15 18">
    <name type="scientific">Segatella bryantii</name>
    <name type="common">Prevotella bryantii</name>
    <dbReference type="NCBI Taxonomy" id="77095"/>
    <lineage>
        <taxon>Bacteria</taxon>
        <taxon>Pseudomonadati</taxon>
        <taxon>Bacteroidota</taxon>
        <taxon>Bacteroidia</taxon>
        <taxon>Bacteroidales</taxon>
        <taxon>Prevotellaceae</taxon>
        <taxon>Segatella</taxon>
    </lineage>
</organism>
<dbReference type="PRINTS" id="PR00051">
    <property type="entry name" value="DNAA"/>
</dbReference>
<comment type="subcellular location">
    <subcellularLocation>
        <location evidence="8">Cytoplasm</location>
    </subcellularLocation>
</comment>
<comment type="caution">
    <text evidence="15">The sequence shown here is derived from an EMBL/GenBank/DDBJ whole genome shotgun (WGS) entry which is preliminary data.</text>
</comment>
<evidence type="ECO:0000256" key="8">
    <source>
        <dbReference type="HAMAP-Rule" id="MF_00377"/>
    </source>
</evidence>
<dbReference type="Pfam" id="PF08299">
    <property type="entry name" value="Bac_DnaA_C"/>
    <property type="match status" value="1"/>
</dbReference>
<sequence>MQVSPKALWDNSLTLIAENVTLEQYNTWFKPIVFESYNQATKTLLLNIPSTFFYEYLEANYVDLLTKVLTRTFGQGVRLNYRVVVVKNPPTTQNIEADPSDQAPKPQSSLETNQAPSVSDAAKPQDIPSHLNNRLTFDNYLEGESNKLTRTVGVSIAEHPYNSQFNPFFIYGPSGCGKTHLVNAIGLKIKKLYPDSRVLYISAKLFSVQYTQAVLENHTNDFIAFYQTIDTLIIDDVQEWMGKTKTLETFFHIFNHLFRNNKRIILACDRPPVSLTGMPDRMLTRFSCGLIAEMEKPNVQLCIDIMKHKMRRDGLDIHDDVLTYIAQNANCSVRDLQGTINQLLAYSIVYNSKIDIKLAKRCIERAVKVDDRPLTVDDILEQVCNHYNVTSTNINSRSRKREYVIARQVSMYLCQKYTKMPASRIGMLVGKRDHSTVVHSCNQVETRLKTDKKFFDEIQSIENSFKLKK</sequence>
<dbReference type="Gene3D" id="3.40.50.300">
    <property type="entry name" value="P-loop containing nucleotide triphosphate hydrolases"/>
    <property type="match status" value="1"/>
</dbReference>
<feature type="region of interest" description="Disordered" evidence="12">
    <location>
        <begin position="91"/>
        <end position="131"/>
    </location>
</feature>
<evidence type="ECO:0000313" key="17">
    <source>
        <dbReference type="Proteomes" id="UP000216189"/>
    </source>
</evidence>
<dbReference type="GO" id="GO:0006275">
    <property type="term" value="P:regulation of DNA replication"/>
    <property type="evidence" value="ECO:0007669"/>
    <property type="project" value="UniProtKB-UniRule"/>
</dbReference>
<gene>
    <name evidence="8 15" type="primary">dnaA</name>
    <name evidence="16" type="ORF">CIK91_10585</name>
    <name evidence="15" type="ORF">PRRU23_18610</name>
</gene>
<dbReference type="SUPFAM" id="SSF52540">
    <property type="entry name" value="P-loop containing nucleoside triphosphate hydrolases"/>
    <property type="match status" value="1"/>
</dbReference>
<name>A0AA37I327_SEGBR</name>
<dbReference type="GO" id="GO:0003688">
    <property type="term" value="F:DNA replication origin binding"/>
    <property type="evidence" value="ECO:0007669"/>
    <property type="project" value="UniProtKB-UniRule"/>
</dbReference>
<dbReference type="InterPro" id="IPR038454">
    <property type="entry name" value="DnaA_N_sf"/>
</dbReference>
<feature type="binding site" evidence="8">
    <location>
        <position position="178"/>
    </location>
    <ligand>
        <name>ATP</name>
        <dbReference type="ChEBI" id="CHEBI:30616"/>
    </ligand>
</feature>
<comment type="caution">
    <text evidence="8">Lacks conserved residue(s) required for the propagation of feature annotation.</text>
</comment>
<dbReference type="GO" id="GO:0005737">
    <property type="term" value="C:cytoplasm"/>
    <property type="evidence" value="ECO:0007669"/>
    <property type="project" value="UniProtKB-SubCell"/>
</dbReference>
<dbReference type="GO" id="GO:0005886">
    <property type="term" value="C:plasma membrane"/>
    <property type="evidence" value="ECO:0007669"/>
    <property type="project" value="TreeGrafter"/>
</dbReference>
<dbReference type="AlphaFoldDB" id="A0AA37I327"/>
<dbReference type="InterPro" id="IPR024633">
    <property type="entry name" value="DnaA_N_dom"/>
</dbReference>
<dbReference type="InterPro" id="IPR013317">
    <property type="entry name" value="DnaA_dom"/>
</dbReference>
<dbReference type="PANTHER" id="PTHR30050:SF2">
    <property type="entry name" value="CHROMOSOMAL REPLICATION INITIATOR PROTEIN DNAA"/>
    <property type="match status" value="1"/>
</dbReference>
<feature type="binding site" evidence="8">
    <location>
        <position position="179"/>
    </location>
    <ligand>
        <name>ATP</name>
        <dbReference type="ChEBI" id="CHEBI:30616"/>
    </ligand>
</feature>
<proteinExistence type="inferred from homology"/>
<comment type="similarity">
    <text evidence="1 8 11">Belongs to the DnaA family.</text>
</comment>
<feature type="binding site" evidence="8">
    <location>
        <position position="175"/>
    </location>
    <ligand>
        <name>ATP</name>
        <dbReference type="ChEBI" id="CHEBI:30616"/>
    </ligand>
</feature>
<accession>A0AA37I327</accession>
<keyword evidence="2 8" id="KW-0963">Cytoplasm</keyword>
<dbReference type="Pfam" id="PF00308">
    <property type="entry name" value="Bac_DnaA"/>
    <property type="match status" value="1"/>
</dbReference>